<accession>A0A0F4QYD6</accession>
<comment type="similarity">
    <text evidence="1">Belongs to the cytidine and deoxycytidylate deaminase family.</text>
</comment>
<dbReference type="GO" id="GO:0004126">
    <property type="term" value="F:cytidine deaminase activity"/>
    <property type="evidence" value="ECO:0007669"/>
    <property type="project" value="InterPro"/>
</dbReference>
<feature type="binding site" evidence="8">
    <location>
        <position position="120"/>
    </location>
    <ligand>
        <name>Zn(2+)</name>
        <dbReference type="ChEBI" id="CHEBI:29105"/>
        <note>catalytic</note>
    </ligand>
</feature>
<dbReference type="PATRIC" id="fig|43658.5.peg.571"/>
<dbReference type="InterPro" id="IPR002125">
    <property type="entry name" value="CMP_dCMP_dom"/>
</dbReference>
<dbReference type="NCBIfam" id="NF006537">
    <property type="entry name" value="PRK09027.1"/>
    <property type="match status" value="1"/>
</dbReference>
<dbReference type="EMBL" id="JXYA01000004">
    <property type="protein sequence ID" value="KJZ12706.1"/>
    <property type="molecule type" value="Genomic_DNA"/>
</dbReference>
<gene>
    <name evidence="10" type="ORF">TW77_02725</name>
</gene>
<evidence type="ECO:0000256" key="4">
    <source>
        <dbReference type="ARBA" id="ARBA00022801"/>
    </source>
</evidence>
<keyword evidence="5 8" id="KW-0862">Zinc</keyword>
<feature type="domain" description="CMP/dCMP-type deaminase" evidence="9">
    <location>
        <begin position="38"/>
        <end position="158"/>
    </location>
</feature>
<feature type="active site" description="Proton donor" evidence="6">
    <location>
        <position position="95"/>
    </location>
</feature>
<evidence type="ECO:0000256" key="2">
    <source>
        <dbReference type="ARBA" id="ARBA00011738"/>
    </source>
</evidence>
<dbReference type="CDD" id="cd01283">
    <property type="entry name" value="cytidine_deaminase"/>
    <property type="match status" value="2"/>
</dbReference>
<keyword evidence="3 8" id="KW-0479">Metal-binding</keyword>
<evidence type="ECO:0000256" key="1">
    <source>
        <dbReference type="ARBA" id="ARBA00006576"/>
    </source>
</evidence>
<dbReference type="PIRSF" id="PIRSF006334">
    <property type="entry name" value="Cdd_plus_pseudo"/>
    <property type="match status" value="1"/>
</dbReference>
<protein>
    <submittedName>
        <fullName evidence="10">Cytidine deaminase</fullName>
    </submittedName>
</protein>
<dbReference type="Pfam" id="PF00383">
    <property type="entry name" value="dCMP_cyt_deam_1"/>
    <property type="match status" value="1"/>
</dbReference>
<evidence type="ECO:0000256" key="7">
    <source>
        <dbReference type="PIRSR" id="PIRSR006334-2"/>
    </source>
</evidence>
<dbReference type="Proteomes" id="UP000033452">
    <property type="component" value="Unassembled WGS sequence"/>
</dbReference>
<proteinExistence type="inferred from homology"/>
<evidence type="ECO:0000259" key="9">
    <source>
        <dbReference type="PROSITE" id="PS51747"/>
    </source>
</evidence>
<name>A0A0F4QYD6_9GAMM</name>
<reference evidence="10 11" key="1">
    <citation type="journal article" date="2015" name="BMC Genomics">
        <title>Genome mining reveals unlocked bioactive potential of marine Gram-negative bacteria.</title>
        <authorList>
            <person name="Machado H."/>
            <person name="Sonnenschein E.C."/>
            <person name="Melchiorsen J."/>
            <person name="Gram L."/>
        </authorList>
    </citation>
    <scope>NUCLEOTIDE SEQUENCE [LARGE SCALE GENOMIC DNA]</scope>
    <source>
        <strain evidence="10 11">S2471</strain>
    </source>
</reference>
<dbReference type="GO" id="GO:0005829">
    <property type="term" value="C:cytosol"/>
    <property type="evidence" value="ECO:0007669"/>
    <property type="project" value="TreeGrafter"/>
</dbReference>
<comment type="cofactor">
    <cofactor evidence="8">
        <name>Zn(2+)</name>
        <dbReference type="ChEBI" id="CHEBI:29105"/>
    </cofactor>
    <text evidence="8">Binds 1 zinc ion.</text>
</comment>
<dbReference type="OrthoDB" id="9795347at2"/>
<dbReference type="InterPro" id="IPR016193">
    <property type="entry name" value="Cytidine_deaminase-like"/>
</dbReference>
<comment type="caution">
    <text evidence="10">The sequence shown here is derived from an EMBL/GenBank/DDBJ whole genome shotgun (WGS) entry which is preliminary data.</text>
</comment>
<dbReference type="GO" id="GO:0008270">
    <property type="term" value="F:zinc ion binding"/>
    <property type="evidence" value="ECO:0007669"/>
    <property type="project" value="InterPro"/>
</dbReference>
<dbReference type="PROSITE" id="PS51747">
    <property type="entry name" value="CYT_DCMP_DEAMINASES_2"/>
    <property type="match status" value="2"/>
</dbReference>
<dbReference type="SUPFAM" id="SSF53927">
    <property type="entry name" value="Cytidine deaminase-like"/>
    <property type="match status" value="2"/>
</dbReference>
<dbReference type="InterPro" id="IPR016192">
    <property type="entry name" value="APOBEC/CMP_deaminase_Zn-bd"/>
</dbReference>
<dbReference type="GO" id="GO:0072527">
    <property type="term" value="P:pyrimidine-containing compound metabolic process"/>
    <property type="evidence" value="ECO:0007669"/>
    <property type="project" value="UniProtKB-ARBA"/>
</dbReference>
<comment type="subunit">
    <text evidence="2">Homodimer.</text>
</comment>
<dbReference type="InterPro" id="IPR013171">
    <property type="entry name" value="Cyd/dCyd_deaminase_Zn-bd"/>
</dbReference>
<feature type="binding site" evidence="7">
    <location>
        <begin position="80"/>
        <end position="82"/>
    </location>
    <ligand>
        <name>substrate</name>
    </ligand>
</feature>
<evidence type="ECO:0000313" key="11">
    <source>
        <dbReference type="Proteomes" id="UP000033452"/>
    </source>
</evidence>
<dbReference type="GO" id="GO:0042802">
    <property type="term" value="F:identical protein binding"/>
    <property type="evidence" value="ECO:0007669"/>
    <property type="project" value="UniProtKB-ARBA"/>
</dbReference>
<evidence type="ECO:0000256" key="5">
    <source>
        <dbReference type="ARBA" id="ARBA00022833"/>
    </source>
</evidence>
<feature type="domain" description="CMP/dCMP-type deaminase" evidence="9">
    <location>
        <begin position="175"/>
        <end position="289"/>
    </location>
</feature>
<dbReference type="Pfam" id="PF08211">
    <property type="entry name" value="dCMP_cyt_deam_2"/>
    <property type="match status" value="1"/>
</dbReference>
<organism evidence="10 11">
    <name type="scientific">Pseudoalteromonas rubra</name>
    <dbReference type="NCBI Taxonomy" id="43658"/>
    <lineage>
        <taxon>Bacteria</taxon>
        <taxon>Pseudomonadati</taxon>
        <taxon>Pseudomonadota</taxon>
        <taxon>Gammaproteobacteria</taxon>
        <taxon>Alteromonadales</taxon>
        <taxon>Pseudoalteromonadaceae</taxon>
        <taxon>Pseudoalteromonas</taxon>
    </lineage>
</organism>
<dbReference type="RefSeq" id="WP_046003437.1">
    <property type="nucleotide sequence ID" value="NZ_JXYA01000004.1"/>
</dbReference>
<dbReference type="InterPro" id="IPR050202">
    <property type="entry name" value="Cyt/Deoxycyt_deaminase"/>
</dbReference>
<feature type="binding site" evidence="8">
    <location>
        <position position="123"/>
    </location>
    <ligand>
        <name>Zn(2+)</name>
        <dbReference type="ChEBI" id="CHEBI:29105"/>
        <note>catalytic</note>
    </ligand>
</feature>
<dbReference type="PANTHER" id="PTHR11644">
    <property type="entry name" value="CYTIDINE DEAMINASE"/>
    <property type="match status" value="1"/>
</dbReference>
<keyword evidence="4" id="KW-0378">Hydrolase</keyword>
<feature type="binding site" evidence="8">
    <location>
        <position position="93"/>
    </location>
    <ligand>
        <name>Zn(2+)</name>
        <dbReference type="ChEBI" id="CHEBI:29105"/>
        <note>catalytic</note>
    </ligand>
</feature>
<evidence type="ECO:0000256" key="8">
    <source>
        <dbReference type="PIRSR" id="PIRSR006334-3"/>
    </source>
</evidence>
<keyword evidence="11" id="KW-1185">Reference proteome</keyword>
<dbReference type="Gene3D" id="3.40.140.10">
    <property type="entry name" value="Cytidine Deaminase, domain 2"/>
    <property type="match status" value="2"/>
</dbReference>
<dbReference type="PANTHER" id="PTHR11644:SF2">
    <property type="entry name" value="CYTIDINE DEAMINASE"/>
    <property type="match status" value="1"/>
</dbReference>
<evidence type="ECO:0000256" key="3">
    <source>
        <dbReference type="ARBA" id="ARBA00022723"/>
    </source>
</evidence>
<dbReference type="PROSITE" id="PS00903">
    <property type="entry name" value="CYT_DCMP_DEAMINASES_1"/>
    <property type="match status" value="1"/>
</dbReference>
<dbReference type="GO" id="GO:0055086">
    <property type="term" value="P:nucleobase-containing small molecule metabolic process"/>
    <property type="evidence" value="ECO:0007669"/>
    <property type="project" value="UniProtKB-ARBA"/>
</dbReference>
<evidence type="ECO:0000256" key="6">
    <source>
        <dbReference type="PIRSR" id="PIRSR006334-1"/>
    </source>
</evidence>
<evidence type="ECO:0000313" key="10">
    <source>
        <dbReference type="EMBL" id="KJZ12706.1"/>
    </source>
</evidence>
<dbReference type="AlphaFoldDB" id="A0A0F4QYD6"/>
<sequence>MVDTDNKLNSSVLEVCKTAKGVLNLDLQNHIQTILGCSKAQLGQALLPYAASFAQAPISSFLVGAVAYDKHSDQYFLGANLEFSHQALSLVVHAEQAAINNAWLNGAKEITSLDITAAPCGYCRQFMNELSNAKQLKITLPSGETSLSQLLPGDFGPTDLGNQESLFNSAPVNIANAHGLSSELISHLTQVYAPYTNNIAAAELVMTDGTRFYGRYVENAAYSPSLSPMQSALSQLAMSCQILAEAKIERATLVETKGRENQRAVTEAVISSFNEALELQYYQIDTKQA</sequence>